<evidence type="ECO:0000313" key="2">
    <source>
        <dbReference type="Proteomes" id="UP001311232"/>
    </source>
</evidence>
<dbReference type="EMBL" id="JAHHUM010000089">
    <property type="protein sequence ID" value="KAK5622668.1"/>
    <property type="molecule type" value="Genomic_DNA"/>
</dbReference>
<dbReference type="AlphaFoldDB" id="A0AAV9SNG8"/>
<dbReference type="Proteomes" id="UP001311232">
    <property type="component" value="Unassembled WGS sequence"/>
</dbReference>
<evidence type="ECO:0000313" key="1">
    <source>
        <dbReference type="EMBL" id="KAK5622668.1"/>
    </source>
</evidence>
<name>A0AAV9SNG8_9TELE</name>
<proteinExistence type="predicted"/>
<sequence>MRVKGSTSAASEHLCSSVAFSFHLAKVLALQNSKRMRRYRSVAPESFACVFCLCGGQIARAFISIWNRLSFVVAITMCLKQFLDGSVAHTCFSDIQNVER</sequence>
<gene>
    <name evidence="1" type="ORF">CRENBAI_026489</name>
</gene>
<accession>A0AAV9SNG8</accession>
<protein>
    <submittedName>
        <fullName evidence="1">Uncharacterized protein</fullName>
    </submittedName>
</protein>
<keyword evidence="2" id="KW-1185">Reference proteome</keyword>
<reference evidence="1 2" key="1">
    <citation type="submission" date="2021-06" db="EMBL/GenBank/DDBJ databases">
        <authorList>
            <person name="Palmer J.M."/>
        </authorList>
    </citation>
    <scope>NUCLEOTIDE SEQUENCE [LARGE SCALE GENOMIC DNA]</scope>
    <source>
        <strain evidence="1 2">MEX-2019</strain>
        <tissue evidence="1">Muscle</tissue>
    </source>
</reference>
<organism evidence="1 2">
    <name type="scientific">Crenichthys baileyi</name>
    <name type="common">White River springfish</name>
    <dbReference type="NCBI Taxonomy" id="28760"/>
    <lineage>
        <taxon>Eukaryota</taxon>
        <taxon>Metazoa</taxon>
        <taxon>Chordata</taxon>
        <taxon>Craniata</taxon>
        <taxon>Vertebrata</taxon>
        <taxon>Euteleostomi</taxon>
        <taxon>Actinopterygii</taxon>
        <taxon>Neopterygii</taxon>
        <taxon>Teleostei</taxon>
        <taxon>Neoteleostei</taxon>
        <taxon>Acanthomorphata</taxon>
        <taxon>Ovalentaria</taxon>
        <taxon>Atherinomorphae</taxon>
        <taxon>Cyprinodontiformes</taxon>
        <taxon>Goodeidae</taxon>
        <taxon>Crenichthys</taxon>
    </lineage>
</organism>
<comment type="caution">
    <text evidence="1">The sequence shown here is derived from an EMBL/GenBank/DDBJ whole genome shotgun (WGS) entry which is preliminary data.</text>
</comment>